<dbReference type="Proteomes" id="UP000821865">
    <property type="component" value="Chromosome 2"/>
</dbReference>
<sequence>MAFLVSPHLQEKDLLTSESFDCYDAFGHGTFQKRLMLLCALGAFLANSHALAFPLISRGVEFKCKQPLPYLNISAAASEDGAQLGRCLAYENPAEPNNSRTVPCREWDYDDVRAETTVVSAWNLVCQRKLLIAGMSAIQNAGAAIFVLVAGYVADSVGRVPVLVAATVVLMVSTASSCLSGDYVTHAALKFFSAGSSTLTMAFSAISLFEVTTHDNRPLHIAVSGTLGLLASDVLYFFLLQLDFRWELKLAAFLLPAMMLLPAYLTIYESPRWLVAKGQYARVESVVFAAANTNRYPLPSAARLLDKLKADMCHTAERRSTIVAALLSGFSIRRRALIMCGASFSNTFALYVVVFTKQQRSTPWVPYIAFFFNLAGYAAMHLLIRKVTMLTVITTLFAALCVVQCLLILSVVAATESSVVIEALAEVQIALYYSGGIVSFVYVLELFPTAMRATAIGWAFACGRLGAGCALLSLLLKNAGREQWALLAAELFLFVSLMTLRSLPPATSIECTKMESRRTSLVAKQNIERMKNTLATRSEGSKKSKSSSESGKSVSTLRGSRRAKAKQ</sequence>
<gene>
    <name evidence="1" type="ORF">HPB49_011604</name>
</gene>
<reference evidence="1" key="1">
    <citation type="submission" date="2020-05" db="EMBL/GenBank/DDBJ databases">
        <title>Large-scale comparative analyses of tick genomes elucidate their genetic diversity and vector capacities.</title>
        <authorList>
            <person name="Jia N."/>
            <person name="Wang J."/>
            <person name="Shi W."/>
            <person name="Du L."/>
            <person name="Sun Y."/>
            <person name="Zhan W."/>
            <person name="Jiang J."/>
            <person name="Wang Q."/>
            <person name="Zhang B."/>
            <person name="Ji P."/>
            <person name="Sakyi L.B."/>
            <person name="Cui X."/>
            <person name="Yuan T."/>
            <person name="Jiang B."/>
            <person name="Yang W."/>
            <person name="Lam T.T.-Y."/>
            <person name="Chang Q."/>
            <person name="Ding S."/>
            <person name="Wang X."/>
            <person name="Zhu J."/>
            <person name="Ruan X."/>
            <person name="Zhao L."/>
            <person name="Wei J."/>
            <person name="Que T."/>
            <person name="Du C."/>
            <person name="Cheng J."/>
            <person name="Dai P."/>
            <person name="Han X."/>
            <person name="Huang E."/>
            <person name="Gao Y."/>
            <person name="Liu J."/>
            <person name="Shao H."/>
            <person name="Ye R."/>
            <person name="Li L."/>
            <person name="Wei W."/>
            <person name="Wang X."/>
            <person name="Wang C."/>
            <person name="Yang T."/>
            <person name="Huo Q."/>
            <person name="Li W."/>
            <person name="Guo W."/>
            <person name="Chen H."/>
            <person name="Zhou L."/>
            <person name="Ni X."/>
            <person name="Tian J."/>
            <person name="Zhou Y."/>
            <person name="Sheng Y."/>
            <person name="Liu T."/>
            <person name="Pan Y."/>
            <person name="Xia L."/>
            <person name="Li J."/>
            <person name="Zhao F."/>
            <person name="Cao W."/>
        </authorList>
    </citation>
    <scope>NUCLEOTIDE SEQUENCE</scope>
    <source>
        <strain evidence="1">Dsil-2018</strain>
    </source>
</reference>
<keyword evidence="2" id="KW-1185">Reference proteome</keyword>
<name>A0ACB8DD02_DERSI</name>
<protein>
    <submittedName>
        <fullName evidence="1">Uncharacterized protein</fullName>
    </submittedName>
</protein>
<organism evidence="1 2">
    <name type="scientific">Dermacentor silvarum</name>
    <name type="common">Tick</name>
    <dbReference type="NCBI Taxonomy" id="543639"/>
    <lineage>
        <taxon>Eukaryota</taxon>
        <taxon>Metazoa</taxon>
        <taxon>Ecdysozoa</taxon>
        <taxon>Arthropoda</taxon>
        <taxon>Chelicerata</taxon>
        <taxon>Arachnida</taxon>
        <taxon>Acari</taxon>
        <taxon>Parasitiformes</taxon>
        <taxon>Ixodida</taxon>
        <taxon>Ixodoidea</taxon>
        <taxon>Ixodidae</taxon>
        <taxon>Rhipicephalinae</taxon>
        <taxon>Dermacentor</taxon>
    </lineage>
</organism>
<proteinExistence type="predicted"/>
<comment type="caution">
    <text evidence="1">The sequence shown here is derived from an EMBL/GenBank/DDBJ whole genome shotgun (WGS) entry which is preliminary data.</text>
</comment>
<accession>A0ACB8DD02</accession>
<dbReference type="EMBL" id="CM023471">
    <property type="protein sequence ID" value="KAH7965857.1"/>
    <property type="molecule type" value="Genomic_DNA"/>
</dbReference>
<evidence type="ECO:0000313" key="2">
    <source>
        <dbReference type="Proteomes" id="UP000821865"/>
    </source>
</evidence>
<evidence type="ECO:0000313" key="1">
    <source>
        <dbReference type="EMBL" id="KAH7965857.1"/>
    </source>
</evidence>